<dbReference type="RefSeq" id="WP_158629814.1">
    <property type="nucleotide sequence ID" value="NZ_CAUWCU010000050.1"/>
</dbReference>
<dbReference type="EMBL" id="CP034413">
    <property type="protein sequence ID" value="QCI60411.2"/>
    <property type="molecule type" value="Genomic_DNA"/>
</dbReference>
<keyword evidence="1" id="KW-0238">DNA-binding</keyword>
<organism evidence="3 4">
    <name type="scientific">Dysosmobacter welbionis</name>
    <dbReference type="NCBI Taxonomy" id="2093857"/>
    <lineage>
        <taxon>Bacteria</taxon>
        <taxon>Bacillati</taxon>
        <taxon>Bacillota</taxon>
        <taxon>Clostridia</taxon>
        <taxon>Eubacteriales</taxon>
        <taxon>Oscillospiraceae</taxon>
        <taxon>Dysosmobacter</taxon>
    </lineage>
</organism>
<dbReference type="Proteomes" id="UP000298642">
    <property type="component" value="Chromosome"/>
</dbReference>
<reference evidence="4" key="1">
    <citation type="submission" date="2018-12" db="EMBL/GenBank/DDBJ databases">
        <title>Dusodibacter welbiota gen. nov., sp. nov., isolated from human faeces and emended description of the Oscillibacter genus.</title>
        <authorList>
            <person name="Le Roy T."/>
            <person name="Van der Smissen P."/>
            <person name="Delzenne N."/>
            <person name="Muccioli G."/>
            <person name="Collet J.F."/>
            <person name="Cani P.D."/>
        </authorList>
    </citation>
    <scope>NUCLEOTIDE SEQUENCE [LARGE SCALE GENOMIC DNA]</scope>
    <source>
        <strain evidence="4">J115</strain>
    </source>
</reference>
<keyword evidence="4" id="KW-1185">Reference proteome</keyword>
<evidence type="ECO:0000259" key="2">
    <source>
        <dbReference type="PROSITE" id="PS50943"/>
    </source>
</evidence>
<dbReference type="CDD" id="cd00093">
    <property type="entry name" value="HTH_XRE"/>
    <property type="match status" value="1"/>
</dbReference>
<dbReference type="GO" id="GO:0003677">
    <property type="term" value="F:DNA binding"/>
    <property type="evidence" value="ECO:0007669"/>
    <property type="project" value="UniProtKB-KW"/>
</dbReference>
<dbReference type="SMART" id="SM00530">
    <property type="entry name" value="HTH_XRE"/>
    <property type="match status" value="1"/>
</dbReference>
<dbReference type="PANTHER" id="PTHR46558:SF11">
    <property type="entry name" value="HTH-TYPE TRANSCRIPTIONAL REGULATOR XRE"/>
    <property type="match status" value="1"/>
</dbReference>
<dbReference type="Pfam" id="PF13560">
    <property type="entry name" value="HTH_31"/>
    <property type="match status" value="1"/>
</dbReference>
<proteinExistence type="predicted"/>
<dbReference type="PANTHER" id="PTHR46558">
    <property type="entry name" value="TRACRIPTIONAL REGULATORY PROTEIN-RELATED-RELATED"/>
    <property type="match status" value="1"/>
</dbReference>
<dbReference type="PROSITE" id="PS50943">
    <property type="entry name" value="HTH_CROC1"/>
    <property type="match status" value="1"/>
</dbReference>
<dbReference type="Gene3D" id="1.10.260.40">
    <property type="entry name" value="lambda repressor-like DNA-binding domains"/>
    <property type="match status" value="1"/>
</dbReference>
<evidence type="ECO:0000313" key="4">
    <source>
        <dbReference type="Proteomes" id="UP000298642"/>
    </source>
</evidence>
<dbReference type="InterPro" id="IPR010982">
    <property type="entry name" value="Lambda_DNA-bd_dom_sf"/>
</dbReference>
<sequence length="117" mass="13180">MIDTKAIGKRIQALRRAAGMTQEQAAETLGISPNYVSNIETGRDICSTVVLLGMANLYHASVDYMLGESLEYNRRKGEAGENRTALLHEVRRLQEAECGHLLRYIQLMRADETEIRN</sequence>
<accession>A0A856I2Q9</accession>
<dbReference type="KEGG" id="obj:EIO64_15285"/>
<dbReference type="SUPFAM" id="SSF47413">
    <property type="entry name" value="lambda repressor-like DNA-binding domains"/>
    <property type="match status" value="1"/>
</dbReference>
<gene>
    <name evidence="3" type="ORF">EIO64_15285</name>
</gene>
<protein>
    <submittedName>
        <fullName evidence="3">Helix-turn-helix transcriptional regulator</fullName>
    </submittedName>
</protein>
<evidence type="ECO:0000256" key="1">
    <source>
        <dbReference type="ARBA" id="ARBA00023125"/>
    </source>
</evidence>
<evidence type="ECO:0000313" key="3">
    <source>
        <dbReference type="EMBL" id="QCI60411.2"/>
    </source>
</evidence>
<dbReference type="InterPro" id="IPR001387">
    <property type="entry name" value="Cro/C1-type_HTH"/>
</dbReference>
<name>A0A856I2Q9_9FIRM</name>
<dbReference type="AlphaFoldDB" id="A0A856I2Q9"/>
<feature type="domain" description="HTH cro/C1-type" evidence="2">
    <location>
        <begin position="11"/>
        <end position="65"/>
    </location>
</feature>